<evidence type="ECO:0000313" key="1">
    <source>
        <dbReference type="EMBL" id="GIM14186.1"/>
    </source>
</evidence>
<accession>A0A8J4GVM6</accession>
<dbReference type="InterPro" id="IPR028346">
    <property type="entry name" value="HAUS2"/>
</dbReference>
<comment type="caution">
    <text evidence="1">The sequence shown here is derived from an EMBL/GenBank/DDBJ whole genome shotgun (WGS) entry which is preliminary data.</text>
</comment>
<dbReference type="Pfam" id="PF15003">
    <property type="entry name" value="HAUS2"/>
    <property type="match status" value="1"/>
</dbReference>
<organism evidence="1 2">
    <name type="scientific">Volvox reticuliferus</name>
    <dbReference type="NCBI Taxonomy" id="1737510"/>
    <lineage>
        <taxon>Eukaryota</taxon>
        <taxon>Viridiplantae</taxon>
        <taxon>Chlorophyta</taxon>
        <taxon>core chlorophytes</taxon>
        <taxon>Chlorophyceae</taxon>
        <taxon>CS clade</taxon>
        <taxon>Chlamydomonadales</taxon>
        <taxon>Volvocaceae</taxon>
        <taxon>Volvox</taxon>
    </lineage>
</organism>
<protein>
    <submittedName>
        <fullName evidence="1">Uncharacterized protein</fullName>
    </submittedName>
</protein>
<evidence type="ECO:0000313" key="2">
    <source>
        <dbReference type="Proteomes" id="UP000722791"/>
    </source>
</evidence>
<name>A0A8J4GVM6_9CHLO</name>
<reference evidence="1" key="1">
    <citation type="journal article" date="2021" name="Proc. Natl. Acad. Sci. U.S.A.">
        <title>Three genomes in the algal genus Volvox reveal the fate of a haploid sex-determining region after a transition to homothallism.</title>
        <authorList>
            <person name="Yamamoto K."/>
            <person name="Hamaji T."/>
            <person name="Kawai-Toyooka H."/>
            <person name="Matsuzaki R."/>
            <person name="Takahashi F."/>
            <person name="Nishimura Y."/>
            <person name="Kawachi M."/>
            <person name="Noguchi H."/>
            <person name="Minakuchi Y."/>
            <person name="Umen J.G."/>
            <person name="Toyoda A."/>
            <person name="Nozaki H."/>
        </authorList>
    </citation>
    <scope>NUCLEOTIDE SEQUENCE</scope>
    <source>
        <strain evidence="1">NIES-3785</strain>
    </source>
</reference>
<dbReference type="EMBL" id="BNCQ01000055">
    <property type="protein sequence ID" value="GIM14186.1"/>
    <property type="molecule type" value="Genomic_DNA"/>
</dbReference>
<proteinExistence type="predicted"/>
<dbReference type="GO" id="GO:0031023">
    <property type="term" value="P:microtubule organizing center organization"/>
    <property type="evidence" value="ECO:0007669"/>
    <property type="project" value="InterPro"/>
</dbReference>
<dbReference type="Proteomes" id="UP000722791">
    <property type="component" value="Unassembled WGS sequence"/>
</dbReference>
<dbReference type="GO" id="GO:0051225">
    <property type="term" value="P:spindle assembly"/>
    <property type="evidence" value="ECO:0007669"/>
    <property type="project" value="InterPro"/>
</dbReference>
<dbReference type="AlphaFoldDB" id="A0A8J4GVM6"/>
<gene>
    <name evidence="1" type="ORF">Vretimale_17226</name>
</gene>
<sequence>MQNTGTTSTTNPFASILAASQQTGLPPPRTTPILPSLLNSATNLVDIGNAHHAALCKVQSLRAHKDAPLAADVLTQEALCKLLHTANGNNRIIVKGQQEIAARVRALKSKECIPVERQHQQDFISLLRAIFESGSTLQQLYEDIAWALNTLEPAASWEDRLQPILAVLASCQAYEACLNQQDQLLARPRFATGPQDGVNTVST</sequence>